<name>A0AAV2MPK5_KNICA</name>
<dbReference type="Proteomes" id="UP001497482">
    <property type="component" value="Chromosome 9"/>
</dbReference>
<dbReference type="AlphaFoldDB" id="A0AAV2MPK5"/>
<keyword evidence="3" id="KW-1185">Reference proteome</keyword>
<evidence type="ECO:0000313" key="2">
    <source>
        <dbReference type="EMBL" id="CAL1615338.1"/>
    </source>
</evidence>
<sequence length="131" mass="14701">MRETSGRRAGDERETSGRRAGDERETRIFKPKMVPGWGERGEGGVWAGTGGGGGGDRWNPLSAHRGLFRGTVPYKDLVRELGWSEKPNPTVSVPLDSAEARFGTDPNHIFKYFIRFTLNWCNSFQMLDENI</sequence>
<reference evidence="2 3" key="1">
    <citation type="submission" date="2024-04" db="EMBL/GenBank/DDBJ databases">
        <authorList>
            <person name="Waldvogel A.-M."/>
            <person name="Schoenle A."/>
        </authorList>
    </citation>
    <scope>NUCLEOTIDE SEQUENCE [LARGE SCALE GENOMIC DNA]</scope>
</reference>
<dbReference type="EMBL" id="OZ035831">
    <property type="protein sequence ID" value="CAL1615338.1"/>
    <property type="molecule type" value="Genomic_DNA"/>
</dbReference>
<feature type="compositionally biased region" description="Basic and acidic residues" evidence="1">
    <location>
        <begin position="1"/>
        <end position="28"/>
    </location>
</feature>
<proteinExistence type="predicted"/>
<accession>A0AAV2MPK5</accession>
<feature type="region of interest" description="Disordered" evidence="1">
    <location>
        <begin position="1"/>
        <end position="58"/>
    </location>
</feature>
<feature type="compositionally biased region" description="Gly residues" evidence="1">
    <location>
        <begin position="43"/>
        <end position="56"/>
    </location>
</feature>
<protein>
    <submittedName>
        <fullName evidence="2">Uncharacterized protein</fullName>
    </submittedName>
</protein>
<organism evidence="2 3">
    <name type="scientific">Knipowitschia caucasica</name>
    <name type="common">Caucasian dwarf goby</name>
    <name type="synonym">Pomatoschistus caucasicus</name>
    <dbReference type="NCBI Taxonomy" id="637954"/>
    <lineage>
        <taxon>Eukaryota</taxon>
        <taxon>Metazoa</taxon>
        <taxon>Chordata</taxon>
        <taxon>Craniata</taxon>
        <taxon>Vertebrata</taxon>
        <taxon>Euteleostomi</taxon>
        <taxon>Actinopterygii</taxon>
        <taxon>Neopterygii</taxon>
        <taxon>Teleostei</taxon>
        <taxon>Neoteleostei</taxon>
        <taxon>Acanthomorphata</taxon>
        <taxon>Gobiaria</taxon>
        <taxon>Gobiiformes</taxon>
        <taxon>Gobioidei</taxon>
        <taxon>Gobiidae</taxon>
        <taxon>Gobiinae</taxon>
        <taxon>Knipowitschia</taxon>
    </lineage>
</organism>
<evidence type="ECO:0000256" key="1">
    <source>
        <dbReference type="SAM" id="MobiDB-lite"/>
    </source>
</evidence>
<gene>
    <name evidence="2" type="ORF">KC01_LOCUS41309</name>
</gene>
<evidence type="ECO:0000313" key="3">
    <source>
        <dbReference type="Proteomes" id="UP001497482"/>
    </source>
</evidence>